<dbReference type="AlphaFoldDB" id="A0AAE3DBP8"/>
<evidence type="ECO:0000259" key="5">
    <source>
        <dbReference type="PROSITE" id="PS50930"/>
    </source>
</evidence>
<accession>A0AAE3DBP8</accession>
<dbReference type="InterPro" id="IPR001789">
    <property type="entry name" value="Sig_transdc_resp-reg_receiver"/>
</dbReference>
<gene>
    <name evidence="6" type="ORF">LKD37_02050</name>
</gene>
<dbReference type="PROSITE" id="PS50110">
    <property type="entry name" value="RESPONSE_REGULATORY"/>
    <property type="match status" value="1"/>
</dbReference>
<reference evidence="6" key="1">
    <citation type="submission" date="2021-10" db="EMBL/GenBank/DDBJ databases">
        <title>Anaerobic single-cell dispensing facilitates the cultivation of human gut bacteria.</title>
        <authorList>
            <person name="Afrizal A."/>
        </authorList>
    </citation>
    <scope>NUCLEOTIDE SEQUENCE</scope>
    <source>
        <strain evidence="6">CLA-AA-H272</strain>
    </source>
</reference>
<evidence type="ECO:0000313" key="7">
    <source>
        <dbReference type="Proteomes" id="UP001199319"/>
    </source>
</evidence>
<dbReference type="InterPro" id="IPR007492">
    <property type="entry name" value="LytTR_DNA-bd_dom"/>
</dbReference>
<dbReference type="GO" id="GO:0000156">
    <property type="term" value="F:phosphorelay response regulator activity"/>
    <property type="evidence" value="ECO:0007669"/>
    <property type="project" value="InterPro"/>
</dbReference>
<evidence type="ECO:0000256" key="2">
    <source>
        <dbReference type="ARBA" id="ARBA00024867"/>
    </source>
</evidence>
<dbReference type="Pfam" id="PF00072">
    <property type="entry name" value="Response_reg"/>
    <property type="match status" value="1"/>
</dbReference>
<dbReference type="PROSITE" id="PS50930">
    <property type="entry name" value="HTH_LYTTR"/>
    <property type="match status" value="1"/>
</dbReference>
<dbReference type="Gene3D" id="3.40.50.2300">
    <property type="match status" value="1"/>
</dbReference>
<comment type="function">
    <text evidence="2">May play the central regulatory role in sporulation. It may be an element of the effector pathway responsible for the activation of sporulation genes in response to nutritional stress. Spo0A may act in concert with spo0H (a sigma factor) to control the expression of some genes that are critical to the sporulation process.</text>
</comment>
<feature type="domain" description="Response regulatory" evidence="4">
    <location>
        <begin position="4"/>
        <end position="123"/>
    </location>
</feature>
<keyword evidence="3" id="KW-0597">Phosphoprotein</keyword>
<dbReference type="SUPFAM" id="SSF52172">
    <property type="entry name" value="CheY-like"/>
    <property type="match status" value="1"/>
</dbReference>
<protein>
    <recommendedName>
        <fullName evidence="1">Stage 0 sporulation protein A homolog</fullName>
    </recommendedName>
</protein>
<dbReference type="InterPro" id="IPR011006">
    <property type="entry name" value="CheY-like_superfamily"/>
</dbReference>
<feature type="domain" description="HTH LytTR-type" evidence="5">
    <location>
        <begin position="133"/>
        <end position="230"/>
    </location>
</feature>
<evidence type="ECO:0000256" key="1">
    <source>
        <dbReference type="ARBA" id="ARBA00018672"/>
    </source>
</evidence>
<keyword evidence="7" id="KW-1185">Reference proteome</keyword>
<dbReference type="Pfam" id="PF04397">
    <property type="entry name" value="LytTR"/>
    <property type="match status" value="1"/>
</dbReference>
<dbReference type="RefSeq" id="WP_302927719.1">
    <property type="nucleotide sequence ID" value="NZ_JAJEPW010000003.1"/>
</dbReference>
<dbReference type="GO" id="GO:0003677">
    <property type="term" value="F:DNA binding"/>
    <property type="evidence" value="ECO:0007669"/>
    <property type="project" value="InterPro"/>
</dbReference>
<proteinExistence type="predicted"/>
<evidence type="ECO:0000256" key="3">
    <source>
        <dbReference type="PROSITE-ProRule" id="PRU00169"/>
    </source>
</evidence>
<dbReference type="SMART" id="SM00850">
    <property type="entry name" value="LytTR"/>
    <property type="match status" value="1"/>
</dbReference>
<sequence length="232" mass="26330">MKYKIAICDDSGTDRQFVLNMVRAWASSAGHTVHIDDFPSAESFLFRYAEESDYDILLLDIEMGAMDGVTMAKELRKSNDTVQIIFITGYSDYISEGYEVAALHYLMKPVKEEKLRSVLDRAVEKITKNERVLHFEAGGEMVRVPIYQIRYADVLGNYVTVHARTDVTVKMTLGELEKQLDECFYRVGRSALVNLTQISRVTKTEIRLSDGTAIPLPRGAYEGVNRAIINMR</sequence>
<dbReference type="Gene3D" id="2.40.50.1020">
    <property type="entry name" value="LytTr DNA-binding domain"/>
    <property type="match status" value="1"/>
</dbReference>
<feature type="modified residue" description="4-aspartylphosphate" evidence="3">
    <location>
        <position position="60"/>
    </location>
</feature>
<dbReference type="PANTHER" id="PTHR37299">
    <property type="entry name" value="TRANSCRIPTIONAL REGULATOR-RELATED"/>
    <property type="match status" value="1"/>
</dbReference>
<dbReference type="Proteomes" id="UP001199319">
    <property type="component" value="Unassembled WGS sequence"/>
</dbReference>
<name>A0AAE3DBP8_9FIRM</name>
<dbReference type="SMART" id="SM00448">
    <property type="entry name" value="REC"/>
    <property type="match status" value="1"/>
</dbReference>
<comment type="caution">
    <text evidence="6">The sequence shown here is derived from an EMBL/GenBank/DDBJ whole genome shotgun (WGS) entry which is preliminary data.</text>
</comment>
<dbReference type="PANTHER" id="PTHR37299:SF1">
    <property type="entry name" value="STAGE 0 SPORULATION PROTEIN A HOMOLOG"/>
    <property type="match status" value="1"/>
</dbReference>
<organism evidence="6 7">
    <name type="scientific">Brotocaccenecus cirricatena</name>
    <dbReference type="NCBI Taxonomy" id="3064195"/>
    <lineage>
        <taxon>Bacteria</taxon>
        <taxon>Bacillati</taxon>
        <taxon>Bacillota</taxon>
        <taxon>Clostridia</taxon>
        <taxon>Eubacteriales</taxon>
        <taxon>Oscillospiraceae</taxon>
        <taxon>Brotocaccenecus</taxon>
    </lineage>
</organism>
<evidence type="ECO:0000313" key="6">
    <source>
        <dbReference type="EMBL" id="MCC2128313.1"/>
    </source>
</evidence>
<dbReference type="EMBL" id="JAJEPW010000003">
    <property type="protein sequence ID" value="MCC2128313.1"/>
    <property type="molecule type" value="Genomic_DNA"/>
</dbReference>
<dbReference type="InterPro" id="IPR046947">
    <property type="entry name" value="LytR-like"/>
</dbReference>
<evidence type="ECO:0000259" key="4">
    <source>
        <dbReference type="PROSITE" id="PS50110"/>
    </source>
</evidence>